<protein>
    <submittedName>
        <fullName evidence="1">Uncharacterized protein</fullName>
    </submittedName>
</protein>
<organism evidence="1 2">
    <name type="scientific">Molorchus minor</name>
    <dbReference type="NCBI Taxonomy" id="1323400"/>
    <lineage>
        <taxon>Eukaryota</taxon>
        <taxon>Metazoa</taxon>
        <taxon>Ecdysozoa</taxon>
        <taxon>Arthropoda</taxon>
        <taxon>Hexapoda</taxon>
        <taxon>Insecta</taxon>
        <taxon>Pterygota</taxon>
        <taxon>Neoptera</taxon>
        <taxon>Endopterygota</taxon>
        <taxon>Coleoptera</taxon>
        <taxon>Polyphaga</taxon>
        <taxon>Cucujiformia</taxon>
        <taxon>Chrysomeloidea</taxon>
        <taxon>Cerambycidae</taxon>
        <taxon>Lamiinae</taxon>
        <taxon>Monochamini</taxon>
        <taxon>Molorchus</taxon>
    </lineage>
</organism>
<evidence type="ECO:0000313" key="2">
    <source>
        <dbReference type="Proteomes" id="UP001162164"/>
    </source>
</evidence>
<accession>A0ABQ9JFQ5</accession>
<evidence type="ECO:0000313" key="1">
    <source>
        <dbReference type="EMBL" id="KAJ8977050.1"/>
    </source>
</evidence>
<dbReference type="Proteomes" id="UP001162164">
    <property type="component" value="Unassembled WGS sequence"/>
</dbReference>
<reference evidence="1" key="1">
    <citation type="journal article" date="2023" name="Insect Mol. Biol.">
        <title>Genome sequencing provides insights into the evolution of gene families encoding plant cell wall-degrading enzymes in longhorned beetles.</title>
        <authorList>
            <person name="Shin N.R."/>
            <person name="Okamura Y."/>
            <person name="Kirsch R."/>
            <person name="Pauchet Y."/>
        </authorList>
    </citation>
    <scope>NUCLEOTIDE SEQUENCE</scope>
    <source>
        <strain evidence="1">MMC_N1</strain>
    </source>
</reference>
<name>A0ABQ9JFQ5_9CUCU</name>
<dbReference type="EMBL" id="JAPWTJ010000593">
    <property type="protein sequence ID" value="KAJ8977050.1"/>
    <property type="molecule type" value="Genomic_DNA"/>
</dbReference>
<keyword evidence="2" id="KW-1185">Reference proteome</keyword>
<sequence>MSCSSVSNQADEADIDLGDPMDFLDAAVSVAIQKKGLSYGGSIYNSNIHKLVRVQRNSC</sequence>
<comment type="caution">
    <text evidence="1">The sequence shown here is derived from an EMBL/GenBank/DDBJ whole genome shotgun (WGS) entry which is preliminary data.</text>
</comment>
<gene>
    <name evidence="1" type="ORF">NQ317_000935</name>
</gene>
<proteinExistence type="predicted"/>